<dbReference type="PANTHER" id="PTHR24413">
    <property type="entry name" value="SPECKLE-TYPE POZ PROTEIN"/>
    <property type="match status" value="1"/>
</dbReference>
<dbReference type="GO" id="GO:0030163">
    <property type="term" value="P:protein catabolic process"/>
    <property type="evidence" value="ECO:0007669"/>
    <property type="project" value="UniProtKB-ARBA"/>
</dbReference>
<dbReference type="InterPro" id="IPR011333">
    <property type="entry name" value="SKP1/BTB/POZ_sf"/>
</dbReference>
<reference evidence="4 5" key="1">
    <citation type="journal article" date="2019" name="Sci. Rep.">
        <title>Orb-weaving spider Araneus ventricosus genome elucidates the spidroin gene catalogue.</title>
        <authorList>
            <person name="Kono N."/>
            <person name="Nakamura H."/>
            <person name="Ohtoshi R."/>
            <person name="Moran D.A.P."/>
            <person name="Shinohara A."/>
            <person name="Yoshida Y."/>
            <person name="Fujiwara M."/>
            <person name="Mori M."/>
            <person name="Tomita M."/>
            <person name="Arakawa K."/>
        </authorList>
    </citation>
    <scope>NUCLEOTIDE SEQUENCE [LARGE SCALE GENOMIC DNA]</scope>
</reference>
<dbReference type="InterPro" id="IPR002083">
    <property type="entry name" value="MATH/TRAF_dom"/>
</dbReference>
<dbReference type="InterPro" id="IPR008974">
    <property type="entry name" value="TRAF-like"/>
</dbReference>
<sequence length="662" mass="76565">MVSPTFLASSLQNTAWTLELYPRGKGNSDYLSLKLCRVDSQGPENLTVNIEFSCVTADASILNDCFIPETFTNFGYGGYYAFLEPYFIQRHEVFGRRKALYLPRDILTLRCRMWKDIGDANEFGQSFGRTQLVIERIVSVENIDIENSVEKTFRIQSKRKNKALMSISVLCCDDMIDVRINPIGEEKMKFSTCKLSLVDNGRQICERKICFFGRPTENVWRLPFTDKVLPAENDDSDKSNCKFITQLVYSTGEENKIIEKDCPLKISEFLTNYIGCAPSGDLTDCPNISGDLCELVKGRVLCDVELKTQNRSCFVHGIVLCARSPVFLAMLTGAMKEKEYGCIEIEDVSKDTLSKFLGFFYRDSIELLNWIEAIELYYAADKYQVERLKFLCCCYLLKNIDNNRVCELLILADRHHDSELKRKVNNIIWRSDEIVFTSPTWKKFADEQQQLALETMLSKYEEKENQNPVEMYDESISNHPKIEDDFRSLYEGQIASDIVIKTSSASYPAYKAVLCASSEVFKDMLLNDLRYKSTDFIEIEDLEDDTVSRMLFFLHTDSFEDIQWDAVLKLYHAAVVYQIHRLKFKCSCYLIENLRVSNACDLLLLAHEHSDDRLKSAVEDYICVYDEEIFTSDEWSKFSETNLLLVSETMRAKYKKNQRNCY</sequence>
<organism evidence="4 5">
    <name type="scientific">Araneus ventricosus</name>
    <name type="common">Orbweaver spider</name>
    <name type="synonym">Epeira ventricosa</name>
    <dbReference type="NCBI Taxonomy" id="182803"/>
    <lineage>
        <taxon>Eukaryota</taxon>
        <taxon>Metazoa</taxon>
        <taxon>Ecdysozoa</taxon>
        <taxon>Arthropoda</taxon>
        <taxon>Chelicerata</taxon>
        <taxon>Arachnida</taxon>
        <taxon>Araneae</taxon>
        <taxon>Araneomorphae</taxon>
        <taxon>Entelegynae</taxon>
        <taxon>Araneoidea</taxon>
        <taxon>Araneidae</taxon>
        <taxon>Araneus</taxon>
    </lineage>
</organism>
<proteinExistence type="predicted"/>
<feature type="domain" description="BTB" evidence="1">
    <location>
        <begin position="496"/>
        <end position="563"/>
    </location>
</feature>
<feature type="domain" description="MATH" evidence="2">
    <location>
        <begin position="1"/>
        <end position="113"/>
    </location>
</feature>
<feature type="domain" description="BTB" evidence="1">
    <location>
        <begin position="302"/>
        <end position="369"/>
    </location>
</feature>
<dbReference type="PROSITE" id="PS50097">
    <property type="entry name" value="BTB"/>
    <property type="match status" value="2"/>
</dbReference>
<dbReference type="Gene3D" id="2.60.210.10">
    <property type="entry name" value="Apoptosis, Tumor Necrosis Factor Receptor Associated Protein 2, Chain A"/>
    <property type="match status" value="1"/>
</dbReference>
<name>A0A4Y2TFJ5_ARAVE</name>
<protein>
    <submittedName>
        <fullName evidence="4">Protein roadkill</fullName>
    </submittedName>
</protein>
<evidence type="ECO:0000259" key="2">
    <source>
        <dbReference type="PROSITE" id="PS50144"/>
    </source>
</evidence>
<dbReference type="EMBL" id="BGPR01028312">
    <property type="protein sequence ID" value="GBN99388.1"/>
    <property type="molecule type" value="Genomic_DNA"/>
</dbReference>
<dbReference type="PROSITE" id="PS50144">
    <property type="entry name" value="MATH"/>
    <property type="match status" value="1"/>
</dbReference>
<dbReference type="Gene3D" id="1.25.40.420">
    <property type="match status" value="2"/>
</dbReference>
<comment type="caution">
    <text evidence="4">The sequence shown here is derived from an EMBL/GenBank/DDBJ whole genome shotgun (WGS) entry which is preliminary data.</text>
</comment>
<evidence type="ECO:0000313" key="5">
    <source>
        <dbReference type="Proteomes" id="UP000499080"/>
    </source>
</evidence>
<keyword evidence="5" id="KW-1185">Reference proteome</keyword>
<dbReference type="Gene3D" id="3.30.710.10">
    <property type="entry name" value="Potassium Channel Kv1.1, Chain A"/>
    <property type="match status" value="2"/>
</dbReference>
<dbReference type="CDD" id="cd18186">
    <property type="entry name" value="BTB_POZ_ZBTB_KLHL-like"/>
    <property type="match status" value="2"/>
</dbReference>
<evidence type="ECO:0000313" key="3">
    <source>
        <dbReference type="EMBL" id="GBN99333.1"/>
    </source>
</evidence>
<dbReference type="InterPro" id="IPR000210">
    <property type="entry name" value="BTB/POZ_dom"/>
</dbReference>
<dbReference type="Proteomes" id="UP000499080">
    <property type="component" value="Unassembled WGS sequence"/>
</dbReference>
<dbReference type="SMART" id="SM00225">
    <property type="entry name" value="BTB"/>
    <property type="match status" value="2"/>
</dbReference>
<evidence type="ECO:0000259" key="1">
    <source>
        <dbReference type="PROSITE" id="PS50097"/>
    </source>
</evidence>
<dbReference type="AlphaFoldDB" id="A0A4Y2TFJ5"/>
<dbReference type="OrthoDB" id="6478546at2759"/>
<accession>A0A4Y2TFJ5</accession>
<gene>
    <name evidence="4" type="primary">rdx_24</name>
    <name evidence="3" type="synonym">rdx_35</name>
    <name evidence="4" type="ORF">AVEN_265591_1</name>
    <name evidence="3" type="ORF">AVEN_94132_1</name>
</gene>
<evidence type="ECO:0000313" key="4">
    <source>
        <dbReference type="EMBL" id="GBN99388.1"/>
    </source>
</evidence>
<dbReference type="SUPFAM" id="SSF54695">
    <property type="entry name" value="POZ domain"/>
    <property type="match status" value="2"/>
</dbReference>
<dbReference type="Pfam" id="PF00651">
    <property type="entry name" value="BTB"/>
    <property type="match status" value="2"/>
</dbReference>
<dbReference type="EMBL" id="BGPR01028272">
    <property type="protein sequence ID" value="GBN99333.1"/>
    <property type="molecule type" value="Genomic_DNA"/>
</dbReference>
<dbReference type="SUPFAM" id="SSF49599">
    <property type="entry name" value="TRAF domain-like"/>
    <property type="match status" value="1"/>
</dbReference>